<protein>
    <recommendedName>
        <fullName evidence="3">DUF2510 domain-containing protein</fullName>
    </recommendedName>
</protein>
<dbReference type="RefSeq" id="WP_392396444.1">
    <property type="nucleotide sequence ID" value="NZ_JAURTK010000041.1"/>
</dbReference>
<organism evidence="1 2">
    <name type="scientific">Paraburkholderia caledonica</name>
    <dbReference type="NCBI Taxonomy" id="134536"/>
    <lineage>
        <taxon>Bacteria</taxon>
        <taxon>Pseudomonadati</taxon>
        <taxon>Pseudomonadota</taxon>
        <taxon>Betaproteobacteria</taxon>
        <taxon>Burkholderiales</taxon>
        <taxon>Burkholderiaceae</taxon>
        <taxon>Paraburkholderia</taxon>
    </lineage>
</organism>
<sequence length="61" mass="7315">MVTDWFPPSLKPVRVGWFEACIFDAGWLYEWRVWWDGKVWREKEGGLSLIDQNLTWRGQTA</sequence>
<accession>A0AB73IPJ0</accession>
<evidence type="ECO:0000313" key="2">
    <source>
        <dbReference type="Proteomes" id="UP001229486"/>
    </source>
</evidence>
<proteinExistence type="predicted"/>
<name>A0AB73IPJ0_9BURK</name>
<reference evidence="1" key="1">
    <citation type="submission" date="2023-07" db="EMBL/GenBank/DDBJ databases">
        <title>Sorghum-associated microbial communities from plants grown in Nebraska, USA.</title>
        <authorList>
            <person name="Schachtman D."/>
        </authorList>
    </citation>
    <scope>NUCLEOTIDE SEQUENCE</scope>
    <source>
        <strain evidence="1">DS1061</strain>
    </source>
</reference>
<evidence type="ECO:0008006" key="3">
    <source>
        <dbReference type="Google" id="ProtNLM"/>
    </source>
</evidence>
<dbReference type="EMBL" id="JAURTK010000041">
    <property type="protein sequence ID" value="MDP9651945.1"/>
    <property type="molecule type" value="Genomic_DNA"/>
</dbReference>
<dbReference type="AlphaFoldDB" id="A0AB73IPJ0"/>
<gene>
    <name evidence="1" type="ORF">J2793_007420</name>
</gene>
<dbReference type="Proteomes" id="UP001229486">
    <property type="component" value="Unassembled WGS sequence"/>
</dbReference>
<comment type="caution">
    <text evidence="1">The sequence shown here is derived from an EMBL/GenBank/DDBJ whole genome shotgun (WGS) entry which is preliminary data.</text>
</comment>
<evidence type="ECO:0000313" key="1">
    <source>
        <dbReference type="EMBL" id="MDP9651945.1"/>
    </source>
</evidence>